<keyword evidence="2" id="KW-1185">Reference proteome</keyword>
<evidence type="ECO:0000313" key="1">
    <source>
        <dbReference type="EMBL" id="RXZ72768.1"/>
    </source>
</evidence>
<organism evidence="1 2">
    <name type="scientific">Agromyces albus</name>
    <dbReference type="NCBI Taxonomy" id="205332"/>
    <lineage>
        <taxon>Bacteria</taxon>
        <taxon>Bacillati</taxon>
        <taxon>Actinomycetota</taxon>
        <taxon>Actinomycetes</taxon>
        <taxon>Micrococcales</taxon>
        <taxon>Microbacteriaceae</taxon>
        <taxon>Agromyces</taxon>
    </lineage>
</organism>
<dbReference type="EMBL" id="SDPN01000003">
    <property type="protein sequence ID" value="RXZ72768.1"/>
    <property type="molecule type" value="Genomic_DNA"/>
</dbReference>
<dbReference type="Proteomes" id="UP000293865">
    <property type="component" value="Unassembled WGS sequence"/>
</dbReference>
<name>A0A4Q2L3N0_9MICO</name>
<accession>A0A4Q2L3N0</accession>
<proteinExistence type="predicted"/>
<gene>
    <name evidence="1" type="ORF">ESP51_02925</name>
</gene>
<comment type="caution">
    <text evidence="1">The sequence shown here is derived from an EMBL/GenBank/DDBJ whole genome shotgun (WGS) entry which is preliminary data.</text>
</comment>
<sequence>MASTTFDIQVIKTTISTQAPVHIVSEKLASRSVDLQGFGQHGYELVSTVKFESQGFVTLVDTIQRPVSTE</sequence>
<dbReference type="RefSeq" id="WP_129519390.1">
    <property type="nucleotide sequence ID" value="NZ_SDPN01000003.1"/>
</dbReference>
<dbReference type="AlphaFoldDB" id="A0A4Q2L3N0"/>
<dbReference type="OrthoDB" id="5119388at2"/>
<evidence type="ECO:0000313" key="2">
    <source>
        <dbReference type="Proteomes" id="UP000293865"/>
    </source>
</evidence>
<reference evidence="1 2" key="1">
    <citation type="submission" date="2019-01" db="EMBL/GenBank/DDBJ databases">
        <title>Agromyces.</title>
        <authorList>
            <person name="Li J."/>
        </authorList>
    </citation>
    <scope>NUCLEOTIDE SEQUENCE [LARGE SCALE GENOMIC DNA]</scope>
    <source>
        <strain evidence="1 2">DSM 15934</strain>
    </source>
</reference>
<protein>
    <submittedName>
        <fullName evidence="1">Uncharacterized protein</fullName>
    </submittedName>
</protein>